<dbReference type="InterPro" id="IPR000515">
    <property type="entry name" value="MetI-like"/>
</dbReference>
<feature type="transmembrane region" description="Helical" evidence="7">
    <location>
        <begin position="142"/>
        <end position="162"/>
    </location>
</feature>
<dbReference type="SUPFAM" id="SSF161098">
    <property type="entry name" value="MetI-like"/>
    <property type="match status" value="1"/>
</dbReference>
<dbReference type="InterPro" id="IPR035906">
    <property type="entry name" value="MetI-like_sf"/>
</dbReference>
<feature type="transmembrane region" description="Helical" evidence="7">
    <location>
        <begin position="80"/>
        <end position="106"/>
    </location>
</feature>
<organism evidence="9">
    <name type="scientific">bioreactor metagenome</name>
    <dbReference type="NCBI Taxonomy" id="1076179"/>
    <lineage>
        <taxon>unclassified sequences</taxon>
        <taxon>metagenomes</taxon>
        <taxon>ecological metagenomes</taxon>
    </lineage>
</organism>
<keyword evidence="2" id="KW-0813">Transport</keyword>
<evidence type="ECO:0000256" key="4">
    <source>
        <dbReference type="ARBA" id="ARBA00022692"/>
    </source>
</evidence>
<feature type="transmembrane region" description="Helical" evidence="7">
    <location>
        <begin position="183"/>
        <end position="205"/>
    </location>
</feature>
<dbReference type="Gene3D" id="1.10.3720.10">
    <property type="entry name" value="MetI-like"/>
    <property type="match status" value="1"/>
</dbReference>
<feature type="transmembrane region" description="Helical" evidence="7">
    <location>
        <begin position="118"/>
        <end position="136"/>
    </location>
</feature>
<evidence type="ECO:0000256" key="5">
    <source>
        <dbReference type="ARBA" id="ARBA00022989"/>
    </source>
</evidence>
<feature type="domain" description="ABC transmembrane type-1" evidence="8">
    <location>
        <begin position="76"/>
        <end position="265"/>
    </location>
</feature>
<proteinExistence type="predicted"/>
<feature type="transmembrane region" description="Helical" evidence="7">
    <location>
        <begin position="245"/>
        <end position="265"/>
    </location>
</feature>
<feature type="transmembrane region" description="Helical" evidence="7">
    <location>
        <begin position="15"/>
        <end position="36"/>
    </location>
</feature>
<evidence type="ECO:0000256" key="1">
    <source>
        <dbReference type="ARBA" id="ARBA00004651"/>
    </source>
</evidence>
<dbReference type="PROSITE" id="PS50928">
    <property type="entry name" value="ABC_TM1"/>
    <property type="match status" value="1"/>
</dbReference>
<evidence type="ECO:0000256" key="7">
    <source>
        <dbReference type="SAM" id="Phobius"/>
    </source>
</evidence>
<comment type="caution">
    <text evidence="9">The sequence shown here is derived from an EMBL/GenBank/DDBJ whole genome shotgun (WGS) entry which is preliminary data.</text>
</comment>
<evidence type="ECO:0000256" key="3">
    <source>
        <dbReference type="ARBA" id="ARBA00022475"/>
    </source>
</evidence>
<evidence type="ECO:0000256" key="6">
    <source>
        <dbReference type="ARBA" id="ARBA00023136"/>
    </source>
</evidence>
<sequence length="277" mass="28815">MKTLKKVVRDHRNGCFLAGCIITGVLLALILLGAVWTPYDPAAMMAGPKLDGPSFAHLFGTDNFGRDIFSRVLKGAGVTALVATGTVAIGAVCGTLIGALTGYFGGAVDELLMRFNDTITAFPSILLALVCVTVFGSGKYQVLLVLGIVFIPSFARIARTAFSSLRDANFVQSARLMGAKPARILFVHILPNTLHVLLPAVTIGFNNAVLAEASMSFLGLYGQPPDASLGALLSEAQGMLASAPWYALCSGGVLVGLIFGVGLIGEGLQDGKGERNA</sequence>
<reference evidence="9" key="1">
    <citation type="submission" date="2019-08" db="EMBL/GenBank/DDBJ databases">
        <authorList>
            <person name="Kucharzyk K."/>
            <person name="Murdoch R.W."/>
            <person name="Higgins S."/>
            <person name="Loffler F."/>
        </authorList>
    </citation>
    <scope>NUCLEOTIDE SEQUENCE</scope>
</reference>
<name>A0A645AWX6_9ZZZZ</name>
<dbReference type="Pfam" id="PF00528">
    <property type="entry name" value="BPD_transp_1"/>
    <property type="match status" value="1"/>
</dbReference>
<evidence type="ECO:0000259" key="8">
    <source>
        <dbReference type="PROSITE" id="PS50928"/>
    </source>
</evidence>
<dbReference type="GO" id="GO:0055085">
    <property type="term" value="P:transmembrane transport"/>
    <property type="evidence" value="ECO:0007669"/>
    <property type="project" value="InterPro"/>
</dbReference>
<evidence type="ECO:0000256" key="2">
    <source>
        <dbReference type="ARBA" id="ARBA00022448"/>
    </source>
</evidence>
<gene>
    <name evidence="9" type="primary">gsiD_32</name>
    <name evidence="9" type="ORF">SDC9_104431</name>
</gene>
<dbReference type="CDD" id="cd06261">
    <property type="entry name" value="TM_PBP2"/>
    <property type="match status" value="1"/>
</dbReference>
<keyword evidence="5 7" id="KW-1133">Transmembrane helix</keyword>
<protein>
    <submittedName>
        <fullName evidence="9">Glutathione transport system permease protein GsiD</fullName>
    </submittedName>
</protein>
<dbReference type="GO" id="GO:0005886">
    <property type="term" value="C:plasma membrane"/>
    <property type="evidence" value="ECO:0007669"/>
    <property type="project" value="UniProtKB-SubCell"/>
</dbReference>
<dbReference type="PANTHER" id="PTHR43386:SF1">
    <property type="entry name" value="D,D-DIPEPTIDE TRANSPORT SYSTEM PERMEASE PROTEIN DDPC-RELATED"/>
    <property type="match status" value="1"/>
</dbReference>
<keyword evidence="3" id="KW-1003">Cell membrane</keyword>
<keyword evidence="4 7" id="KW-0812">Transmembrane</keyword>
<keyword evidence="6 7" id="KW-0472">Membrane</keyword>
<comment type="subcellular location">
    <subcellularLocation>
        <location evidence="1">Cell membrane</location>
        <topology evidence="1">Multi-pass membrane protein</topology>
    </subcellularLocation>
</comment>
<dbReference type="AlphaFoldDB" id="A0A645AWX6"/>
<evidence type="ECO:0000313" key="9">
    <source>
        <dbReference type="EMBL" id="MPM57609.1"/>
    </source>
</evidence>
<dbReference type="PANTHER" id="PTHR43386">
    <property type="entry name" value="OLIGOPEPTIDE TRANSPORT SYSTEM PERMEASE PROTEIN APPC"/>
    <property type="match status" value="1"/>
</dbReference>
<accession>A0A645AWX6</accession>
<dbReference type="InterPro" id="IPR050366">
    <property type="entry name" value="BP-dependent_transpt_permease"/>
</dbReference>
<dbReference type="EMBL" id="VSSQ01016357">
    <property type="protein sequence ID" value="MPM57609.1"/>
    <property type="molecule type" value="Genomic_DNA"/>
</dbReference>